<name>E6TSC6_EVAC2</name>
<keyword evidence="1" id="KW-0378">Hydrolase</keyword>
<organism evidence="3 4">
    <name type="scientific">Evansella cellulosilytica (strain ATCC 21833 / DSM 2522 / FERM P-1141 / JCM 9156 / N-4)</name>
    <name type="common">Bacillus cellulosilyticus</name>
    <dbReference type="NCBI Taxonomy" id="649639"/>
    <lineage>
        <taxon>Bacteria</taxon>
        <taxon>Bacillati</taxon>
        <taxon>Bacillota</taxon>
        <taxon>Bacilli</taxon>
        <taxon>Bacillales</taxon>
        <taxon>Bacillaceae</taxon>
        <taxon>Evansella</taxon>
    </lineage>
</organism>
<evidence type="ECO:0000313" key="3">
    <source>
        <dbReference type="EMBL" id="ADU31895.1"/>
    </source>
</evidence>
<dbReference type="RefSeq" id="WP_013490226.1">
    <property type="nucleotide sequence ID" value="NC_014829.1"/>
</dbReference>
<evidence type="ECO:0000313" key="4">
    <source>
        <dbReference type="Proteomes" id="UP000001401"/>
    </source>
</evidence>
<dbReference type="Proteomes" id="UP000001401">
    <property type="component" value="Chromosome"/>
</dbReference>
<dbReference type="EMBL" id="CP002394">
    <property type="protein sequence ID" value="ADU31895.1"/>
    <property type="molecule type" value="Genomic_DNA"/>
</dbReference>
<dbReference type="MEROPS" id="C60.008"/>
<dbReference type="STRING" id="649639.Bcell_3654"/>
<dbReference type="NCBIfam" id="NF033746">
    <property type="entry name" value="class_D_sortase"/>
    <property type="match status" value="1"/>
</dbReference>
<reference evidence="3 4" key="1">
    <citation type="submission" date="2010-12" db="EMBL/GenBank/DDBJ databases">
        <title>Complete sequence of Bacillus cellulosilyticus DSM 2522.</title>
        <authorList>
            <consortium name="US DOE Joint Genome Institute"/>
            <person name="Lucas S."/>
            <person name="Copeland A."/>
            <person name="Lapidus A."/>
            <person name="Cheng J.-F."/>
            <person name="Bruce D."/>
            <person name="Goodwin L."/>
            <person name="Pitluck S."/>
            <person name="Chertkov O."/>
            <person name="Detter J.C."/>
            <person name="Han C."/>
            <person name="Tapia R."/>
            <person name="Land M."/>
            <person name="Hauser L."/>
            <person name="Jeffries C."/>
            <person name="Kyrpides N."/>
            <person name="Ivanova N."/>
            <person name="Mikhailova N."/>
            <person name="Brumm P."/>
            <person name="Mead D."/>
            <person name="Woyke T."/>
        </authorList>
    </citation>
    <scope>NUCLEOTIDE SEQUENCE [LARGE SCALE GENOMIC DNA]</scope>
    <source>
        <strain evidence="4">ATCC 21833 / DSM 2522 / FERM P-1141 / JCM 9156 / N-4</strain>
    </source>
</reference>
<dbReference type="CDD" id="cd05828">
    <property type="entry name" value="Sortase_D_1"/>
    <property type="match status" value="1"/>
</dbReference>
<evidence type="ECO:0000256" key="2">
    <source>
        <dbReference type="PIRSR" id="PIRSR605754-1"/>
    </source>
</evidence>
<dbReference type="eggNOG" id="COG3764">
    <property type="taxonomic scope" value="Bacteria"/>
</dbReference>
<sequence length="192" mass="21473" precursor="true">MKKLIGIVFILAGLIFVGTAGYQIYQTNAAQKDALDSAREIVNRSTDERKNLTEPVEFEPDHGETIGILYIPKLDAELPIVAGTDEDDLDRGVGHFTGTGFPTQERQILLSGHRDTVFRNLGDLEIGDIFEVQMEYGTFQYEIEETFIVDADDRTVIDYSIDEEVLTVSTCYPFGFIGNAPDRYILNAKPVN</sequence>
<dbReference type="GO" id="GO:0016787">
    <property type="term" value="F:hydrolase activity"/>
    <property type="evidence" value="ECO:0007669"/>
    <property type="project" value="UniProtKB-KW"/>
</dbReference>
<dbReference type="InterPro" id="IPR023365">
    <property type="entry name" value="Sortase_dom-sf"/>
</dbReference>
<dbReference type="HOGENOM" id="CLU_045680_8_2_9"/>
<accession>E6TSC6</accession>
<dbReference type="NCBIfam" id="TIGR01076">
    <property type="entry name" value="sortase_fam"/>
    <property type="match status" value="1"/>
</dbReference>
<dbReference type="InterPro" id="IPR053525">
    <property type="entry name" value="Sortase_D"/>
</dbReference>
<dbReference type="OrthoDB" id="165822at2"/>
<feature type="active site" description="Acyl-thioester intermediate" evidence="2">
    <location>
        <position position="171"/>
    </location>
</feature>
<proteinExistence type="predicted"/>
<dbReference type="Pfam" id="PF04203">
    <property type="entry name" value="Sortase"/>
    <property type="match status" value="1"/>
</dbReference>
<dbReference type="Gene3D" id="2.40.260.10">
    <property type="entry name" value="Sortase"/>
    <property type="match status" value="1"/>
</dbReference>
<feature type="active site" description="Proton donor/acceptor" evidence="2">
    <location>
        <position position="113"/>
    </location>
</feature>
<dbReference type="AlphaFoldDB" id="E6TSC6"/>
<dbReference type="SUPFAM" id="SSF63817">
    <property type="entry name" value="Sortase"/>
    <property type="match status" value="1"/>
</dbReference>
<gene>
    <name evidence="3" type="ordered locus">Bcell_3654</name>
</gene>
<protein>
    <submittedName>
        <fullName evidence="3">Sortase family protein</fullName>
    </submittedName>
</protein>
<dbReference type="KEGG" id="bco:Bcell_3654"/>
<evidence type="ECO:0000256" key="1">
    <source>
        <dbReference type="ARBA" id="ARBA00022801"/>
    </source>
</evidence>
<dbReference type="InterPro" id="IPR005754">
    <property type="entry name" value="Sortase"/>
</dbReference>
<dbReference type="InterPro" id="IPR041999">
    <property type="entry name" value="Sortase_D_1"/>
</dbReference>
<keyword evidence="4" id="KW-1185">Reference proteome</keyword>